<dbReference type="Gene3D" id="3.60.15.10">
    <property type="entry name" value="Ribonuclease Z/Hydroxyacylglutathione hydrolase-like"/>
    <property type="match status" value="1"/>
</dbReference>
<accession>A0ABU0XJ31</accession>
<name>A0ABU0XJ31_9MICO</name>
<dbReference type="Pfam" id="PF00753">
    <property type="entry name" value="Lactamase_B"/>
    <property type="match status" value="1"/>
</dbReference>
<dbReference type="PANTHER" id="PTHR42951:SF4">
    <property type="entry name" value="ACYL-COENZYME A THIOESTERASE MBLAC2"/>
    <property type="match status" value="1"/>
</dbReference>
<dbReference type="SUPFAM" id="SSF56281">
    <property type="entry name" value="Metallo-hydrolase/oxidoreductase"/>
    <property type="match status" value="1"/>
</dbReference>
<dbReference type="InterPro" id="IPR001279">
    <property type="entry name" value="Metallo-B-lactamas"/>
</dbReference>
<evidence type="ECO:0000313" key="2">
    <source>
        <dbReference type="EMBL" id="MDQ4213680.1"/>
    </source>
</evidence>
<dbReference type="EMBL" id="JAVFCB010000003">
    <property type="protein sequence ID" value="MDQ4213680.1"/>
    <property type="molecule type" value="Genomic_DNA"/>
</dbReference>
<sequence>MSDEAVIRSLSTVQQTAWDRGEHSAPEEVAADVWAFAVPIPGGMLPSTLGYALLSADGGVHLIDPGWPGDDAFDAVSAALATIGRRMADVRTVIATHFHPDHLGLCGRIRNETGAAVMFSADERLVLAQETAGERRDRASYDLRLEAWGVPEDRRDDLRAEFDRPALVADLDPDRLLRDGDAVDLPGHALRVVTTPGHTGGHVCLVDEHRGLIYVGDHVLPRIYSGVGIGTLRPEQALAELIDSLDRLAPYDDLQVLPGHEFRYRGLGVRRAEIVRHHLRRTREVAALLPELGDAPIWEYARRMTWTGGWAQLRGFSLHSALRQTAMHLELVRTGRAEGLFAREG</sequence>
<dbReference type="SMART" id="SM00849">
    <property type="entry name" value="Lactamase_B"/>
    <property type="match status" value="1"/>
</dbReference>
<dbReference type="Proteomes" id="UP001230289">
    <property type="component" value="Unassembled WGS sequence"/>
</dbReference>
<dbReference type="RefSeq" id="WP_308488618.1">
    <property type="nucleotide sequence ID" value="NZ_JAVFCB010000003.1"/>
</dbReference>
<comment type="caution">
    <text evidence="2">The sequence shown here is derived from an EMBL/GenBank/DDBJ whole genome shotgun (WGS) entry which is preliminary data.</text>
</comment>
<evidence type="ECO:0000313" key="3">
    <source>
        <dbReference type="Proteomes" id="UP001230289"/>
    </source>
</evidence>
<organism evidence="2 3">
    <name type="scientific">Microbacterium capsulatum</name>
    <dbReference type="NCBI Taxonomy" id="3041921"/>
    <lineage>
        <taxon>Bacteria</taxon>
        <taxon>Bacillati</taxon>
        <taxon>Actinomycetota</taxon>
        <taxon>Actinomycetes</taxon>
        <taxon>Micrococcales</taxon>
        <taxon>Microbacteriaceae</taxon>
        <taxon>Microbacterium</taxon>
    </lineage>
</organism>
<protein>
    <submittedName>
        <fullName evidence="2">MBL fold metallo-hydrolase</fullName>
    </submittedName>
</protein>
<feature type="domain" description="Metallo-beta-lactamase" evidence="1">
    <location>
        <begin position="47"/>
        <end position="260"/>
    </location>
</feature>
<gene>
    <name evidence="2" type="ORF">RBR11_07090</name>
</gene>
<dbReference type="InterPro" id="IPR050855">
    <property type="entry name" value="NDM-1-like"/>
</dbReference>
<evidence type="ECO:0000259" key="1">
    <source>
        <dbReference type="SMART" id="SM00849"/>
    </source>
</evidence>
<dbReference type="PANTHER" id="PTHR42951">
    <property type="entry name" value="METALLO-BETA-LACTAMASE DOMAIN-CONTAINING"/>
    <property type="match status" value="1"/>
</dbReference>
<proteinExistence type="predicted"/>
<keyword evidence="3" id="KW-1185">Reference proteome</keyword>
<dbReference type="InterPro" id="IPR036866">
    <property type="entry name" value="RibonucZ/Hydroxyglut_hydro"/>
</dbReference>
<reference evidence="2 3" key="1">
    <citation type="submission" date="2023-08" db="EMBL/GenBank/DDBJ databases">
        <title>Microbacterium sp. nov., isolated from a waste landfill.</title>
        <authorList>
            <person name="Wen W."/>
        </authorList>
    </citation>
    <scope>NUCLEOTIDE SEQUENCE [LARGE SCALE GENOMIC DNA]</scope>
    <source>
        <strain evidence="2 3">ASV81</strain>
    </source>
</reference>